<dbReference type="InterPro" id="IPR002885">
    <property type="entry name" value="PPR_rpt"/>
</dbReference>
<dbReference type="Gene3D" id="1.25.40.10">
    <property type="entry name" value="Tetratricopeptide repeat domain"/>
    <property type="match status" value="6"/>
</dbReference>
<keyword evidence="1" id="KW-0677">Repeat</keyword>
<proteinExistence type="predicted"/>
<name>D8SD02_SELML</name>
<feature type="repeat" description="PPR" evidence="2">
    <location>
        <begin position="478"/>
        <end position="512"/>
    </location>
</feature>
<dbReference type="SUPFAM" id="SSF48452">
    <property type="entry name" value="TPR-like"/>
    <property type="match status" value="2"/>
</dbReference>
<feature type="repeat" description="PPR" evidence="2">
    <location>
        <begin position="577"/>
        <end position="611"/>
    </location>
</feature>
<feature type="repeat" description="PPR" evidence="2">
    <location>
        <begin position="279"/>
        <end position="313"/>
    </location>
</feature>
<dbReference type="FunFam" id="1.25.40.10:FF:000344">
    <property type="entry name" value="Pentatricopeptide repeat-containing protein"/>
    <property type="match status" value="1"/>
</dbReference>
<dbReference type="FunFam" id="1.25.40.10:FF:000031">
    <property type="entry name" value="Pentatricopeptide repeat-containing protein mitochondrial"/>
    <property type="match status" value="2"/>
</dbReference>
<dbReference type="PROSITE" id="PS51375">
    <property type="entry name" value="PPR"/>
    <property type="match status" value="6"/>
</dbReference>
<evidence type="ECO:0008006" key="5">
    <source>
        <dbReference type="Google" id="ProtNLM"/>
    </source>
</evidence>
<dbReference type="GO" id="GO:0009451">
    <property type="term" value="P:RNA modification"/>
    <property type="evidence" value="ECO:0007669"/>
    <property type="project" value="InterPro"/>
</dbReference>
<dbReference type="PANTHER" id="PTHR24015:SF548">
    <property type="entry name" value="OS08G0340900 PROTEIN"/>
    <property type="match status" value="1"/>
</dbReference>
<organism evidence="4">
    <name type="scientific">Selaginella moellendorffii</name>
    <name type="common">Spikemoss</name>
    <dbReference type="NCBI Taxonomy" id="88036"/>
    <lineage>
        <taxon>Eukaryota</taxon>
        <taxon>Viridiplantae</taxon>
        <taxon>Streptophyta</taxon>
        <taxon>Embryophyta</taxon>
        <taxon>Tracheophyta</taxon>
        <taxon>Lycopodiopsida</taxon>
        <taxon>Selaginellales</taxon>
        <taxon>Selaginellaceae</taxon>
        <taxon>Selaginella</taxon>
    </lineage>
</organism>
<dbReference type="InterPro" id="IPR046960">
    <property type="entry name" value="PPR_At4g14850-like_plant"/>
</dbReference>
<dbReference type="Proteomes" id="UP000001514">
    <property type="component" value="Unassembled WGS sequence"/>
</dbReference>
<protein>
    <recommendedName>
        <fullName evidence="5">Pentacotripeptide-repeat region of PRORP domain-containing protein</fullName>
    </recommendedName>
</protein>
<gene>
    <name evidence="3" type="ORF">SELMODRAFT_113974</name>
</gene>
<dbReference type="Pfam" id="PF13041">
    <property type="entry name" value="PPR_2"/>
    <property type="match status" value="3"/>
</dbReference>
<evidence type="ECO:0000256" key="2">
    <source>
        <dbReference type="PROSITE-ProRule" id="PRU00708"/>
    </source>
</evidence>
<dbReference type="HOGENOM" id="CLU_002706_15_6_1"/>
<dbReference type="FunFam" id="1.25.40.10:FF:000158">
    <property type="entry name" value="pentatricopeptide repeat-containing protein At2g33680"/>
    <property type="match status" value="1"/>
</dbReference>
<feature type="repeat" description="PPR" evidence="2">
    <location>
        <begin position="377"/>
        <end position="411"/>
    </location>
</feature>
<dbReference type="InParanoid" id="D8SD02"/>
<evidence type="ECO:0000313" key="3">
    <source>
        <dbReference type="EMBL" id="EFJ17943.1"/>
    </source>
</evidence>
<reference evidence="3 4" key="1">
    <citation type="journal article" date="2011" name="Science">
        <title>The Selaginella genome identifies genetic changes associated with the evolution of vascular plants.</title>
        <authorList>
            <person name="Banks J.A."/>
            <person name="Nishiyama T."/>
            <person name="Hasebe M."/>
            <person name="Bowman J.L."/>
            <person name="Gribskov M."/>
            <person name="dePamphilis C."/>
            <person name="Albert V.A."/>
            <person name="Aono N."/>
            <person name="Aoyama T."/>
            <person name="Ambrose B.A."/>
            <person name="Ashton N.W."/>
            <person name="Axtell M.J."/>
            <person name="Barker E."/>
            <person name="Barker M.S."/>
            <person name="Bennetzen J.L."/>
            <person name="Bonawitz N.D."/>
            <person name="Chapple C."/>
            <person name="Cheng C."/>
            <person name="Correa L.G."/>
            <person name="Dacre M."/>
            <person name="DeBarry J."/>
            <person name="Dreyer I."/>
            <person name="Elias M."/>
            <person name="Engstrom E.M."/>
            <person name="Estelle M."/>
            <person name="Feng L."/>
            <person name="Finet C."/>
            <person name="Floyd S.K."/>
            <person name="Frommer W.B."/>
            <person name="Fujita T."/>
            <person name="Gramzow L."/>
            <person name="Gutensohn M."/>
            <person name="Harholt J."/>
            <person name="Hattori M."/>
            <person name="Heyl A."/>
            <person name="Hirai T."/>
            <person name="Hiwatashi Y."/>
            <person name="Ishikawa M."/>
            <person name="Iwata M."/>
            <person name="Karol K.G."/>
            <person name="Koehler B."/>
            <person name="Kolukisaoglu U."/>
            <person name="Kubo M."/>
            <person name="Kurata T."/>
            <person name="Lalonde S."/>
            <person name="Li K."/>
            <person name="Li Y."/>
            <person name="Litt A."/>
            <person name="Lyons E."/>
            <person name="Manning G."/>
            <person name="Maruyama T."/>
            <person name="Michael T.P."/>
            <person name="Mikami K."/>
            <person name="Miyazaki S."/>
            <person name="Morinaga S."/>
            <person name="Murata T."/>
            <person name="Mueller-Roeber B."/>
            <person name="Nelson D.R."/>
            <person name="Obara M."/>
            <person name="Oguri Y."/>
            <person name="Olmstead R.G."/>
            <person name="Onodera N."/>
            <person name="Petersen B.L."/>
            <person name="Pils B."/>
            <person name="Prigge M."/>
            <person name="Rensing S.A."/>
            <person name="Riano-Pachon D.M."/>
            <person name="Roberts A.W."/>
            <person name="Sato Y."/>
            <person name="Scheller H.V."/>
            <person name="Schulz B."/>
            <person name="Schulz C."/>
            <person name="Shakirov E.V."/>
            <person name="Shibagaki N."/>
            <person name="Shinohara N."/>
            <person name="Shippen D.E."/>
            <person name="Soerensen I."/>
            <person name="Sotooka R."/>
            <person name="Sugimoto N."/>
            <person name="Sugita M."/>
            <person name="Sumikawa N."/>
            <person name="Tanurdzic M."/>
            <person name="Theissen G."/>
            <person name="Ulvskov P."/>
            <person name="Wakazuki S."/>
            <person name="Weng J.K."/>
            <person name="Willats W.W."/>
            <person name="Wipf D."/>
            <person name="Wolf P.G."/>
            <person name="Yang L."/>
            <person name="Zimmer A.D."/>
            <person name="Zhu Q."/>
            <person name="Mitros T."/>
            <person name="Hellsten U."/>
            <person name="Loque D."/>
            <person name="Otillar R."/>
            <person name="Salamov A."/>
            <person name="Schmutz J."/>
            <person name="Shapiro H."/>
            <person name="Lindquist E."/>
            <person name="Lucas S."/>
            <person name="Rokhsar D."/>
            <person name="Grigoriev I.V."/>
        </authorList>
    </citation>
    <scope>NUCLEOTIDE SEQUENCE [LARGE SCALE GENOMIC DNA]</scope>
</reference>
<dbReference type="GO" id="GO:0048731">
    <property type="term" value="P:system development"/>
    <property type="evidence" value="ECO:0007669"/>
    <property type="project" value="UniProtKB-ARBA"/>
</dbReference>
<sequence>MRASSGAALKESEVSRYARLLQECCSRRNVSEGRRLHDDLRRSGYGDSSYLRRCVVQMYAKCGCLADAKAAFDEIADKNDFVWNLMISGYARSGKNREALELFHKMDIPPNGFIFASALAACAGLGDLEQGREIHKRVLESPSIASDVVVQNSLVTMYARCGSVLEGIKIFDAMPRKNLVSWNAMISAFVQCDYPEQALELYHRMKRERLEPNGFVFASLLTACASLGNLELGSSIHQRITSLGLQRDIVMENALINMYSKCGCMDEALEVFSGLATRDVFTWTSMIAGYAQLGFGSEAFAFYDGMRRDCVSPTSATFVALLSACSTLEQGKHLHEEVKAFGFESITVVETALMFMYSRCGSLEDAEFLFAKMQQKDYVSWSAMVTSHAQFGDPGKALTLFRQMILEGMQLSLPTFCSALQACSLKRDSRLSKTIRELIDWSGIDKMDSIRADLVSAYSKCGDMEEARKIFDRMESRDVLTWTVMIKGYAQQGDSKAALELFHRMKPEGVEPDSVTFSSVLQACSNLEDGREVHARILAAQGGKMSDFLGNGLINMYARCGSMRDARQIFESMDRSSRISWSAIMTLCARHGQHDDIIDTYRLMVNEGVVPDGVTLIAILNSCSHAGLTDEACHYFTWIISDFELPHLDEHYQCMVDLLCRAGRLDEAEELISMIDRPDVVTLNTMLAACKNQQDLHRGARTAAQMQSTESCAAPFVLLSQIYAGEHHNTPVPG</sequence>
<dbReference type="KEGG" id="smo:SELMODRAFT_113974"/>
<dbReference type="InterPro" id="IPR011990">
    <property type="entry name" value="TPR-like_helical_dom_sf"/>
</dbReference>
<dbReference type="EMBL" id="GL377612">
    <property type="protein sequence ID" value="EFJ17943.1"/>
    <property type="molecule type" value="Genomic_DNA"/>
</dbReference>
<dbReference type="Gramene" id="EFJ17943">
    <property type="protein sequence ID" value="EFJ17943"/>
    <property type="gene ID" value="SELMODRAFT_113974"/>
</dbReference>
<accession>D8SD02</accession>
<dbReference type="AlphaFoldDB" id="D8SD02"/>
<evidence type="ECO:0000256" key="1">
    <source>
        <dbReference type="ARBA" id="ARBA00022737"/>
    </source>
</evidence>
<feature type="repeat" description="PPR" evidence="2">
    <location>
        <begin position="79"/>
        <end position="109"/>
    </location>
</feature>
<dbReference type="eggNOG" id="KOG4197">
    <property type="taxonomic scope" value="Eukaryota"/>
</dbReference>
<dbReference type="Pfam" id="PF01535">
    <property type="entry name" value="PPR"/>
    <property type="match status" value="7"/>
</dbReference>
<evidence type="ECO:0000313" key="4">
    <source>
        <dbReference type="Proteomes" id="UP000001514"/>
    </source>
</evidence>
<dbReference type="NCBIfam" id="TIGR00756">
    <property type="entry name" value="PPR"/>
    <property type="match status" value="8"/>
</dbReference>
<keyword evidence="4" id="KW-1185">Reference proteome</keyword>
<feature type="repeat" description="PPR" evidence="2">
    <location>
        <begin position="178"/>
        <end position="212"/>
    </location>
</feature>
<dbReference type="PANTHER" id="PTHR24015">
    <property type="entry name" value="OS07G0578800 PROTEIN-RELATED"/>
    <property type="match status" value="1"/>
</dbReference>
<dbReference type="GO" id="GO:0003723">
    <property type="term" value="F:RNA binding"/>
    <property type="evidence" value="ECO:0007669"/>
    <property type="project" value="InterPro"/>
</dbReference>